<dbReference type="Proteomes" id="UP001500339">
    <property type="component" value="Unassembled WGS sequence"/>
</dbReference>
<dbReference type="SUPFAM" id="SSF53697">
    <property type="entry name" value="SIS domain"/>
    <property type="match status" value="1"/>
</dbReference>
<dbReference type="Pfam" id="PF01380">
    <property type="entry name" value="SIS"/>
    <property type="match status" value="1"/>
</dbReference>
<evidence type="ECO:0000313" key="7">
    <source>
        <dbReference type="Proteomes" id="UP001500339"/>
    </source>
</evidence>
<name>A0ABN1J181_9CLOT</name>
<organism evidence="6 7">
    <name type="scientific">Clostridium malenominatum</name>
    <dbReference type="NCBI Taxonomy" id="1539"/>
    <lineage>
        <taxon>Bacteria</taxon>
        <taxon>Bacillati</taxon>
        <taxon>Bacillota</taxon>
        <taxon>Clostridia</taxon>
        <taxon>Eubacteriales</taxon>
        <taxon>Clostridiaceae</taxon>
        <taxon>Clostridium</taxon>
    </lineage>
</organism>
<reference evidence="6 7" key="1">
    <citation type="journal article" date="2019" name="Int. J. Syst. Evol. Microbiol.">
        <title>The Global Catalogue of Microorganisms (GCM) 10K type strain sequencing project: providing services to taxonomists for standard genome sequencing and annotation.</title>
        <authorList>
            <consortium name="The Broad Institute Genomics Platform"/>
            <consortium name="The Broad Institute Genome Sequencing Center for Infectious Disease"/>
            <person name="Wu L."/>
            <person name="Ma J."/>
        </authorList>
    </citation>
    <scope>NUCLEOTIDE SEQUENCE [LARGE SCALE GENOMIC DNA]</scope>
    <source>
        <strain evidence="6 7">JCM 1405</strain>
    </source>
</reference>
<gene>
    <name evidence="6" type="ORF">GCM10008905_21400</name>
</gene>
<dbReference type="InterPro" id="IPR000281">
    <property type="entry name" value="HTH_RpiR"/>
</dbReference>
<dbReference type="Gene3D" id="3.40.50.10490">
    <property type="entry name" value="Glucose-6-phosphate isomerase like protein, domain 1"/>
    <property type="match status" value="1"/>
</dbReference>
<proteinExistence type="predicted"/>
<dbReference type="RefSeq" id="WP_343769472.1">
    <property type="nucleotide sequence ID" value="NZ_BAAACF010000001.1"/>
</dbReference>
<sequence length="281" mass="31799">MENNVFNIVDKKYSSFTKTFKLIADYIKENYSDIVFLSIQELGDSMGVSNSSITRFCRELGYGGYAEFQKALQSLIQKDITPMKEIKKSISDLRDEEDILQKTIELNIATLQSMYSESMKKDFQQAVELVSEGKKVYIVGTRSTFTVAFYLYFMLSRFMDNVVLLSPGQMDVYDKISSIDKEDVLISISFSRYTKFTSDVTNFFKNKGCKIVVVTDSHSSPVAVKGNCVLILKNSSSTYSYVATMTALNALVTAVGAKNQEETLAKMDEKEKNCFENDIYV</sequence>
<evidence type="ECO:0000256" key="2">
    <source>
        <dbReference type="ARBA" id="ARBA00023125"/>
    </source>
</evidence>
<evidence type="ECO:0000313" key="6">
    <source>
        <dbReference type="EMBL" id="GAA0725674.1"/>
    </source>
</evidence>
<dbReference type="PANTHER" id="PTHR30514:SF18">
    <property type="entry name" value="RPIR-FAMILY TRANSCRIPTIONAL REGULATOR"/>
    <property type="match status" value="1"/>
</dbReference>
<comment type="caution">
    <text evidence="6">The sequence shown here is derived from an EMBL/GenBank/DDBJ whole genome shotgun (WGS) entry which is preliminary data.</text>
</comment>
<feature type="domain" description="HTH rpiR-type" evidence="4">
    <location>
        <begin position="3"/>
        <end position="79"/>
    </location>
</feature>
<evidence type="ECO:0000256" key="3">
    <source>
        <dbReference type="ARBA" id="ARBA00023163"/>
    </source>
</evidence>
<keyword evidence="7" id="KW-1185">Reference proteome</keyword>
<dbReference type="CDD" id="cd05013">
    <property type="entry name" value="SIS_RpiR"/>
    <property type="match status" value="1"/>
</dbReference>
<keyword evidence="3" id="KW-0804">Transcription</keyword>
<accession>A0ABN1J181</accession>
<dbReference type="InterPro" id="IPR046348">
    <property type="entry name" value="SIS_dom_sf"/>
</dbReference>
<dbReference type="InterPro" id="IPR047640">
    <property type="entry name" value="RpiR-like"/>
</dbReference>
<dbReference type="InterPro" id="IPR001347">
    <property type="entry name" value="SIS_dom"/>
</dbReference>
<dbReference type="SUPFAM" id="SSF46689">
    <property type="entry name" value="Homeodomain-like"/>
    <property type="match status" value="1"/>
</dbReference>
<dbReference type="PANTHER" id="PTHR30514">
    <property type="entry name" value="GLUCOKINASE"/>
    <property type="match status" value="1"/>
</dbReference>
<evidence type="ECO:0000259" key="4">
    <source>
        <dbReference type="PROSITE" id="PS51071"/>
    </source>
</evidence>
<dbReference type="Gene3D" id="1.10.10.10">
    <property type="entry name" value="Winged helix-like DNA-binding domain superfamily/Winged helix DNA-binding domain"/>
    <property type="match status" value="1"/>
</dbReference>
<dbReference type="InterPro" id="IPR036388">
    <property type="entry name" value="WH-like_DNA-bd_sf"/>
</dbReference>
<dbReference type="PROSITE" id="PS51464">
    <property type="entry name" value="SIS"/>
    <property type="match status" value="1"/>
</dbReference>
<keyword evidence="1" id="KW-0805">Transcription regulation</keyword>
<evidence type="ECO:0000259" key="5">
    <source>
        <dbReference type="PROSITE" id="PS51464"/>
    </source>
</evidence>
<feature type="domain" description="SIS" evidence="5">
    <location>
        <begin position="126"/>
        <end position="261"/>
    </location>
</feature>
<dbReference type="InterPro" id="IPR009057">
    <property type="entry name" value="Homeodomain-like_sf"/>
</dbReference>
<evidence type="ECO:0000256" key="1">
    <source>
        <dbReference type="ARBA" id="ARBA00023015"/>
    </source>
</evidence>
<dbReference type="Pfam" id="PF01418">
    <property type="entry name" value="HTH_6"/>
    <property type="match status" value="1"/>
</dbReference>
<dbReference type="PROSITE" id="PS51071">
    <property type="entry name" value="HTH_RPIR"/>
    <property type="match status" value="1"/>
</dbReference>
<protein>
    <submittedName>
        <fullName evidence="6">MurR/RpiR family transcriptional regulator</fullName>
    </submittedName>
</protein>
<keyword evidence="2" id="KW-0238">DNA-binding</keyword>
<dbReference type="EMBL" id="BAAACF010000001">
    <property type="protein sequence ID" value="GAA0725674.1"/>
    <property type="molecule type" value="Genomic_DNA"/>
</dbReference>
<dbReference type="InterPro" id="IPR035472">
    <property type="entry name" value="RpiR-like_SIS"/>
</dbReference>